<evidence type="ECO:0000256" key="4">
    <source>
        <dbReference type="ARBA" id="ARBA00022984"/>
    </source>
</evidence>
<dbReference type="RefSeq" id="WP_309955202.1">
    <property type="nucleotide sequence ID" value="NZ_JAVDUJ010000001.1"/>
</dbReference>
<organism evidence="7 8">
    <name type="scientific">Arcanobacterium hippocoleae</name>
    <dbReference type="NCBI Taxonomy" id="149017"/>
    <lineage>
        <taxon>Bacteria</taxon>
        <taxon>Bacillati</taxon>
        <taxon>Actinomycetota</taxon>
        <taxon>Actinomycetes</taxon>
        <taxon>Actinomycetales</taxon>
        <taxon>Actinomycetaceae</taxon>
        <taxon>Arcanobacterium</taxon>
    </lineage>
</organism>
<evidence type="ECO:0000256" key="5">
    <source>
        <dbReference type="ARBA" id="ARBA00023315"/>
    </source>
</evidence>
<evidence type="ECO:0000256" key="6">
    <source>
        <dbReference type="ARBA" id="ARBA00023316"/>
    </source>
</evidence>
<gene>
    <name evidence="7" type="ORF">J2S36_000505</name>
</gene>
<keyword evidence="3" id="KW-0133">Cell shape</keyword>
<dbReference type="InterPro" id="IPR050644">
    <property type="entry name" value="PG_Glycine_Bridge_Synth"/>
</dbReference>
<proteinExistence type="inferred from homology"/>
<keyword evidence="8" id="KW-1185">Reference proteome</keyword>
<reference evidence="7 8" key="1">
    <citation type="submission" date="2023-07" db="EMBL/GenBank/DDBJ databases">
        <title>Sequencing the genomes of 1000 actinobacteria strains.</title>
        <authorList>
            <person name="Klenk H.-P."/>
        </authorList>
    </citation>
    <scope>NUCLEOTIDE SEQUENCE [LARGE SCALE GENOMIC DNA]</scope>
    <source>
        <strain evidence="7 8">DSM 15539</strain>
    </source>
</reference>
<dbReference type="PROSITE" id="PS51191">
    <property type="entry name" value="FEMABX"/>
    <property type="match status" value="1"/>
</dbReference>
<dbReference type="PANTHER" id="PTHR36174:SF1">
    <property type="entry name" value="LIPID II:GLYCINE GLYCYLTRANSFERASE"/>
    <property type="match status" value="1"/>
</dbReference>
<evidence type="ECO:0000256" key="3">
    <source>
        <dbReference type="ARBA" id="ARBA00022960"/>
    </source>
</evidence>
<dbReference type="Proteomes" id="UP001266099">
    <property type="component" value="Unassembled WGS sequence"/>
</dbReference>
<protein>
    <submittedName>
        <fullName evidence="7">Lipid II:glycine glycyltransferase (Peptidoglycan interpeptide bridge formation enzyme)</fullName>
    </submittedName>
</protein>
<evidence type="ECO:0000256" key="2">
    <source>
        <dbReference type="ARBA" id="ARBA00022679"/>
    </source>
</evidence>
<dbReference type="SUPFAM" id="SSF55729">
    <property type="entry name" value="Acyl-CoA N-acyltransferases (Nat)"/>
    <property type="match status" value="2"/>
</dbReference>
<keyword evidence="6" id="KW-0961">Cell wall biogenesis/degradation</keyword>
<dbReference type="Pfam" id="PF02388">
    <property type="entry name" value="FemAB"/>
    <property type="match status" value="2"/>
</dbReference>
<dbReference type="EMBL" id="JAVDUJ010000001">
    <property type="protein sequence ID" value="MDR6938962.1"/>
    <property type="molecule type" value="Genomic_DNA"/>
</dbReference>
<evidence type="ECO:0000313" key="7">
    <source>
        <dbReference type="EMBL" id="MDR6938962.1"/>
    </source>
</evidence>
<comment type="caution">
    <text evidence="7">The sequence shown here is derived from an EMBL/GenBank/DDBJ whole genome shotgun (WGS) entry which is preliminary data.</text>
</comment>
<name>A0ABU1T0R8_9ACTO</name>
<comment type="similarity">
    <text evidence="1">Belongs to the FemABX family.</text>
</comment>
<keyword evidence="2" id="KW-0808">Transferase</keyword>
<dbReference type="InterPro" id="IPR003447">
    <property type="entry name" value="FEMABX"/>
</dbReference>
<keyword evidence="4" id="KW-0573">Peptidoglycan synthesis</keyword>
<dbReference type="PANTHER" id="PTHR36174">
    <property type="entry name" value="LIPID II:GLYCINE GLYCYLTRANSFERASE"/>
    <property type="match status" value="1"/>
</dbReference>
<dbReference type="Gene3D" id="3.40.630.30">
    <property type="match status" value="2"/>
</dbReference>
<sequence length="334" mass="38768">MPLVDLNDAVELAEYTDFVRSSEYGRLTQDPMWSKVKANWQPHFVYLRDRNGKICAAMSILTIPAIDGKQFGYCCRGPVGDITDFTLLRELFSEAHKLLAAKDVFLLRADPEVLYRAELNDALQNHGFTMRNRGIDPHSTSQPRVNMRISMEGMNAQQLLDFFQAKTRYNIRLAARKGVQVRWSQELADVDQFFETYRIMSERHGITHRPLSYFHGLAKALGDHLRVYLASYEDEILSAAICVNYGDVTWYMYGGSTNSHRNKMPNYLMQWEMIQWAIEQRSKYYDFGGVYVLNDEDGLFRFKRGFVGAENISEYIGEIDYVIDQEAYEKFIAR</sequence>
<dbReference type="InterPro" id="IPR016181">
    <property type="entry name" value="Acyl_CoA_acyltransferase"/>
</dbReference>
<evidence type="ECO:0000313" key="8">
    <source>
        <dbReference type="Proteomes" id="UP001266099"/>
    </source>
</evidence>
<keyword evidence="5" id="KW-0012">Acyltransferase</keyword>
<accession>A0ABU1T0R8</accession>
<evidence type="ECO:0000256" key="1">
    <source>
        <dbReference type="ARBA" id="ARBA00009943"/>
    </source>
</evidence>